<reference evidence="2 3" key="1">
    <citation type="submission" date="2016-10" db="EMBL/GenBank/DDBJ databases">
        <authorList>
            <person name="de Groot N.N."/>
        </authorList>
    </citation>
    <scope>NUCLEOTIDE SEQUENCE [LARGE SCALE GENOMIC DNA]</scope>
    <source>
        <strain evidence="2 3">DSM 22220</strain>
    </source>
</reference>
<proteinExistence type="predicted"/>
<dbReference type="EMBL" id="FNAH01000004">
    <property type="protein sequence ID" value="SDE14395.1"/>
    <property type="molecule type" value="Genomic_DNA"/>
</dbReference>
<evidence type="ECO:0000313" key="3">
    <source>
        <dbReference type="Proteomes" id="UP000199344"/>
    </source>
</evidence>
<sequence length="175" mass="18561">MSVFTPLSDRLRVAHLSPGRDNEFTVAPDAAARRAIAAELGLSDLPDMRFEGAVRASGADEWALSGRLSARVVQPCVITLEPVETEIAEPVSLIFSPHVAAPEEEEVEMGDDSVEPLGQTIDIGAIAIEALSLALPTHPRAPGAEMPEIAGDDAPGPEETRKPFAGLAEMMKKEN</sequence>
<feature type="region of interest" description="Disordered" evidence="1">
    <location>
        <begin position="138"/>
        <end position="175"/>
    </location>
</feature>
<evidence type="ECO:0000313" key="2">
    <source>
        <dbReference type="EMBL" id="SDE14395.1"/>
    </source>
</evidence>
<dbReference type="Pfam" id="PF02620">
    <property type="entry name" value="YceD"/>
    <property type="match status" value="1"/>
</dbReference>
<dbReference type="OrthoDB" id="8443793at2"/>
<dbReference type="STRING" id="591205.SAMN05421538_104144"/>
<evidence type="ECO:0000256" key="1">
    <source>
        <dbReference type="SAM" id="MobiDB-lite"/>
    </source>
</evidence>
<gene>
    <name evidence="2" type="ORF">SAMN05421538_104144</name>
</gene>
<dbReference type="InterPro" id="IPR003772">
    <property type="entry name" value="YceD"/>
</dbReference>
<dbReference type="Proteomes" id="UP000199344">
    <property type="component" value="Unassembled WGS sequence"/>
</dbReference>
<name>A0A1G7AK57_9RHOB</name>
<organism evidence="2 3">
    <name type="scientific">Paracoccus isoporae</name>
    <dbReference type="NCBI Taxonomy" id="591205"/>
    <lineage>
        <taxon>Bacteria</taxon>
        <taxon>Pseudomonadati</taxon>
        <taxon>Pseudomonadota</taxon>
        <taxon>Alphaproteobacteria</taxon>
        <taxon>Rhodobacterales</taxon>
        <taxon>Paracoccaceae</taxon>
        <taxon>Paracoccus</taxon>
    </lineage>
</organism>
<accession>A0A1G7AK57</accession>
<dbReference type="RefSeq" id="WP_090522852.1">
    <property type="nucleotide sequence ID" value="NZ_FNAH01000004.1"/>
</dbReference>
<protein>
    <submittedName>
        <fullName evidence="2">Uncharacterized metal-binding protein YceD, DUF177 family</fullName>
    </submittedName>
</protein>
<keyword evidence="3" id="KW-1185">Reference proteome</keyword>
<dbReference type="AlphaFoldDB" id="A0A1G7AK57"/>